<evidence type="ECO:0000313" key="3">
    <source>
        <dbReference type="Proteomes" id="UP000326354"/>
    </source>
</evidence>
<organism evidence="2 3">
    <name type="scientific">Uabimicrobium amorphum</name>
    <dbReference type="NCBI Taxonomy" id="2596890"/>
    <lineage>
        <taxon>Bacteria</taxon>
        <taxon>Pseudomonadati</taxon>
        <taxon>Planctomycetota</taxon>
        <taxon>Candidatus Uabimicrobiia</taxon>
        <taxon>Candidatus Uabimicrobiales</taxon>
        <taxon>Candidatus Uabimicrobiaceae</taxon>
        <taxon>Candidatus Uabimicrobium</taxon>
    </lineage>
</organism>
<keyword evidence="1" id="KW-0812">Transmembrane</keyword>
<keyword evidence="1" id="KW-1133">Transmembrane helix</keyword>
<accession>A0A5S9IUQ7</accession>
<protein>
    <recommendedName>
        <fullName evidence="4">Zinc-finger domain-containing protein</fullName>
    </recommendedName>
</protein>
<dbReference type="RefSeq" id="WP_151970990.1">
    <property type="nucleotide sequence ID" value="NZ_AP019860.1"/>
</dbReference>
<proteinExistence type="predicted"/>
<evidence type="ECO:0000313" key="2">
    <source>
        <dbReference type="EMBL" id="BBM86955.1"/>
    </source>
</evidence>
<evidence type="ECO:0000256" key="1">
    <source>
        <dbReference type="SAM" id="Phobius"/>
    </source>
</evidence>
<dbReference type="KEGG" id="uam:UABAM_05357"/>
<sequence>MAKICEDFRAQIASFLIEPDAQTLEKWQPHLNECADCQAFVAENQEQQQLGQNLTNNLIDYVPSPPMQSKRAPRYYLVAACVIFCFAGLYIASRYITMSISQQIDSVIAADFNDLSQEQHKVVHKALSKYGEGFTVEMRQIAKNLDQTEKLLQQKFIPLLRVRVIVNCRLYLHSSSLSTFNRLCEDNDLGKVEHLFSRALKNISTDEQSRLVLAQFFQKSAVHLRNIKAMRQELHDKIQKINLGNGEAVIWKVENVFITKGVIK</sequence>
<name>A0A5S9IUQ7_UABAM</name>
<keyword evidence="3" id="KW-1185">Reference proteome</keyword>
<reference evidence="2 3" key="1">
    <citation type="submission" date="2019-08" db="EMBL/GenBank/DDBJ databases">
        <title>Complete genome sequence of Candidatus Uab amorphum.</title>
        <authorList>
            <person name="Shiratori T."/>
            <person name="Suzuki S."/>
            <person name="Kakizawa Y."/>
            <person name="Ishida K."/>
        </authorList>
    </citation>
    <scope>NUCLEOTIDE SEQUENCE [LARGE SCALE GENOMIC DNA]</scope>
    <source>
        <strain evidence="2 3">SRT547</strain>
    </source>
</reference>
<gene>
    <name evidence="2" type="ORF">UABAM_05357</name>
</gene>
<dbReference type="EMBL" id="AP019860">
    <property type="protein sequence ID" value="BBM86955.1"/>
    <property type="molecule type" value="Genomic_DNA"/>
</dbReference>
<evidence type="ECO:0008006" key="4">
    <source>
        <dbReference type="Google" id="ProtNLM"/>
    </source>
</evidence>
<feature type="transmembrane region" description="Helical" evidence="1">
    <location>
        <begin position="75"/>
        <end position="96"/>
    </location>
</feature>
<dbReference type="AlphaFoldDB" id="A0A5S9IUQ7"/>
<dbReference type="Proteomes" id="UP000326354">
    <property type="component" value="Chromosome"/>
</dbReference>
<keyword evidence="1" id="KW-0472">Membrane</keyword>